<dbReference type="PANTHER" id="PTHR21366">
    <property type="entry name" value="GLYOXALASE FAMILY PROTEIN"/>
    <property type="match status" value="1"/>
</dbReference>
<dbReference type="GO" id="GO:0051213">
    <property type="term" value="F:dioxygenase activity"/>
    <property type="evidence" value="ECO:0007669"/>
    <property type="project" value="UniProtKB-KW"/>
</dbReference>
<dbReference type="Gene3D" id="3.10.180.10">
    <property type="entry name" value="2,3-Dihydroxybiphenyl 1,2-Dioxygenase, domain 1"/>
    <property type="match status" value="1"/>
</dbReference>
<dbReference type="InterPro" id="IPR004360">
    <property type="entry name" value="Glyas_Fos-R_dOase_dom"/>
</dbReference>
<evidence type="ECO:0000313" key="2">
    <source>
        <dbReference type="EMBL" id="SHE41336.1"/>
    </source>
</evidence>
<protein>
    <submittedName>
        <fullName evidence="2">Glyoxalase/Bleomycin resistance protein/Dioxygenase superfamily protein</fullName>
    </submittedName>
</protein>
<dbReference type="Proteomes" id="UP000325134">
    <property type="component" value="Unassembled WGS sequence"/>
</dbReference>
<dbReference type="PANTHER" id="PTHR21366:SF22">
    <property type="entry name" value="VOC DOMAIN-CONTAINING PROTEIN"/>
    <property type="match status" value="1"/>
</dbReference>
<dbReference type="RefSeq" id="WP_149774404.1">
    <property type="nucleotide sequence ID" value="NZ_FQVK01000002.1"/>
</dbReference>
<accession>A0A1M4TA01</accession>
<keyword evidence="2" id="KW-0223">Dioxygenase</keyword>
<dbReference type="SUPFAM" id="SSF54593">
    <property type="entry name" value="Glyoxalase/Bleomycin resistance protein/Dihydroxybiphenyl dioxygenase"/>
    <property type="match status" value="1"/>
</dbReference>
<organism evidence="2 3">
    <name type="scientific">Ruegeria intermedia</name>
    <dbReference type="NCBI Taxonomy" id="996115"/>
    <lineage>
        <taxon>Bacteria</taxon>
        <taxon>Pseudomonadati</taxon>
        <taxon>Pseudomonadota</taxon>
        <taxon>Alphaproteobacteria</taxon>
        <taxon>Rhodobacterales</taxon>
        <taxon>Roseobacteraceae</taxon>
        <taxon>Ruegeria</taxon>
    </lineage>
</organism>
<sequence>MKVAAGIPSPSGILEAALYVDDLDAAERFYGEVLGLDRIQRADGRHVFFRVGASVLLLFNPDQTEQPPTNPDLPVPPHGARGPGHVCLILTRDQIASMRKHLLNWNVPVEAEFDWPNGARSLYVRDPAGNSVEFAEGHLWG</sequence>
<keyword evidence="2" id="KW-0560">Oxidoreductase</keyword>
<dbReference type="InterPro" id="IPR037523">
    <property type="entry name" value="VOC_core"/>
</dbReference>
<dbReference type="InterPro" id="IPR029068">
    <property type="entry name" value="Glyas_Bleomycin-R_OHBP_Dase"/>
</dbReference>
<dbReference type="InterPro" id="IPR050383">
    <property type="entry name" value="GlyoxalaseI/FosfomycinResist"/>
</dbReference>
<dbReference type="AlphaFoldDB" id="A0A1M4TA01"/>
<dbReference type="PROSITE" id="PS51819">
    <property type="entry name" value="VOC"/>
    <property type="match status" value="1"/>
</dbReference>
<evidence type="ECO:0000259" key="1">
    <source>
        <dbReference type="PROSITE" id="PS51819"/>
    </source>
</evidence>
<name>A0A1M4TA01_9RHOB</name>
<dbReference type="Pfam" id="PF00903">
    <property type="entry name" value="Glyoxalase"/>
    <property type="match status" value="1"/>
</dbReference>
<evidence type="ECO:0000313" key="3">
    <source>
        <dbReference type="Proteomes" id="UP000325134"/>
    </source>
</evidence>
<gene>
    <name evidence="2" type="ORF">SAMN05444279_10287</name>
</gene>
<dbReference type="OrthoDB" id="9812656at2"/>
<feature type="domain" description="VOC" evidence="1">
    <location>
        <begin position="12"/>
        <end position="137"/>
    </location>
</feature>
<dbReference type="EMBL" id="FQVK01000002">
    <property type="protein sequence ID" value="SHE41336.1"/>
    <property type="molecule type" value="Genomic_DNA"/>
</dbReference>
<proteinExistence type="predicted"/>
<keyword evidence="3" id="KW-1185">Reference proteome</keyword>
<reference evidence="2 3" key="1">
    <citation type="submission" date="2016-11" db="EMBL/GenBank/DDBJ databases">
        <authorList>
            <person name="Varghese N."/>
            <person name="Submissions S."/>
        </authorList>
    </citation>
    <scope>NUCLEOTIDE SEQUENCE [LARGE SCALE GENOMIC DNA]</scope>
    <source>
        <strain evidence="2 3">DSM 29341</strain>
    </source>
</reference>